<evidence type="ECO:0000256" key="1">
    <source>
        <dbReference type="SAM" id="Phobius"/>
    </source>
</evidence>
<feature type="transmembrane region" description="Helical" evidence="1">
    <location>
        <begin position="19"/>
        <end position="40"/>
    </location>
</feature>
<keyword evidence="1" id="KW-0812">Transmembrane</keyword>
<dbReference type="AlphaFoldDB" id="A0A0P6D8Q8"/>
<evidence type="ECO:0000313" key="4">
    <source>
        <dbReference type="Proteomes" id="UP000076858"/>
    </source>
</evidence>
<reference evidence="2" key="1">
    <citation type="submission" date="2015-10" db="EMBL/GenBank/DDBJ databases">
        <title>EvidentialGene: Evidence-directed Construction of Complete mRNA Transcriptomes without Genomes.</title>
        <authorList>
            <person name="Gilbert D.G."/>
        </authorList>
    </citation>
    <scope>NUCLEOTIDE SEQUENCE</scope>
</reference>
<protein>
    <submittedName>
        <fullName evidence="2">Uncharacterized protein</fullName>
    </submittedName>
</protein>
<gene>
    <name evidence="3" type="ORF">APZ42_021195</name>
</gene>
<evidence type="ECO:0000313" key="2">
    <source>
        <dbReference type="EMBL" id="JAN13770.1"/>
    </source>
</evidence>
<keyword evidence="4" id="KW-1185">Reference proteome</keyword>
<evidence type="ECO:0000313" key="3">
    <source>
        <dbReference type="EMBL" id="KZS13786.1"/>
    </source>
</evidence>
<accession>A0A0P6D8Q8</accession>
<keyword evidence="1" id="KW-1133">Transmembrane helix</keyword>
<sequence>MFSIQCNLNLLSKKVLNSIWILFYDACFPDIIFIILKWLFMTTQRC</sequence>
<dbReference type="EMBL" id="GDIQ01080967">
    <property type="protein sequence ID" value="JAN13770.1"/>
    <property type="molecule type" value="Transcribed_RNA"/>
</dbReference>
<name>A0A0P6D8Q8_9CRUS</name>
<reference evidence="3 4" key="2">
    <citation type="submission" date="2016-03" db="EMBL/GenBank/DDBJ databases">
        <title>EvidentialGene: Evidence-directed Construction of Genes on Genomes.</title>
        <authorList>
            <person name="Gilbert D.G."/>
            <person name="Choi J.-H."/>
            <person name="Mockaitis K."/>
            <person name="Colbourne J."/>
            <person name="Pfrender M."/>
        </authorList>
    </citation>
    <scope>NUCLEOTIDE SEQUENCE [LARGE SCALE GENOMIC DNA]</scope>
    <source>
        <strain evidence="3 4">Xinb3</strain>
        <tissue evidence="3">Complete organism</tissue>
    </source>
</reference>
<dbReference type="Proteomes" id="UP000076858">
    <property type="component" value="Unassembled WGS sequence"/>
</dbReference>
<keyword evidence="1" id="KW-0472">Membrane</keyword>
<dbReference type="EMBL" id="LRGB01001036">
    <property type="protein sequence ID" value="KZS13786.1"/>
    <property type="molecule type" value="Genomic_DNA"/>
</dbReference>
<organism evidence="2">
    <name type="scientific">Daphnia magna</name>
    <dbReference type="NCBI Taxonomy" id="35525"/>
    <lineage>
        <taxon>Eukaryota</taxon>
        <taxon>Metazoa</taxon>
        <taxon>Ecdysozoa</taxon>
        <taxon>Arthropoda</taxon>
        <taxon>Crustacea</taxon>
        <taxon>Branchiopoda</taxon>
        <taxon>Diplostraca</taxon>
        <taxon>Cladocera</taxon>
        <taxon>Anomopoda</taxon>
        <taxon>Daphniidae</taxon>
        <taxon>Daphnia</taxon>
    </lineage>
</organism>
<proteinExistence type="predicted"/>